<keyword evidence="1" id="KW-1133">Transmembrane helix</keyword>
<dbReference type="EMBL" id="CP096115">
    <property type="protein sequence ID" value="UUX92136.1"/>
    <property type="molecule type" value="Genomic_DNA"/>
</dbReference>
<keyword evidence="3" id="KW-1185">Reference proteome</keyword>
<evidence type="ECO:0000256" key="1">
    <source>
        <dbReference type="SAM" id="Phobius"/>
    </source>
</evidence>
<keyword evidence="1" id="KW-0812">Transmembrane</keyword>
<organism evidence="2 3">
    <name type="scientific">Methanoplanus endosymbiosus</name>
    <dbReference type="NCBI Taxonomy" id="33865"/>
    <lineage>
        <taxon>Archaea</taxon>
        <taxon>Methanobacteriati</taxon>
        <taxon>Methanobacteriota</taxon>
        <taxon>Stenosarchaea group</taxon>
        <taxon>Methanomicrobia</taxon>
        <taxon>Methanomicrobiales</taxon>
        <taxon>Methanomicrobiaceae</taxon>
        <taxon>Methanoplanus</taxon>
    </lineage>
</organism>
<dbReference type="InterPro" id="IPR017059">
    <property type="entry name" value="NiFe-hyd_3_EhaH_prd"/>
</dbReference>
<dbReference type="PIRSF" id="PIRSF036536">
    <property type="entry name" value="EhaH"/>
    <property type="match status" value="1"/>
</dbReference>
<protein>
    <submittedName>
        <fullName evidence="2">Uncharacterized protein</fullName>
    </submittedName>
</protein>
<dbReference type="AlphaFoldDB" id="A0A9E7PNU3"/>
<gene>
    <name evidence="2" type="ORF">L6E24_12365</name>
</gene>
<feature type="transmembrane region" description="Helical" evidence="1">
    <location>
        <begin position="128"/>
        <end position="155"/>
    </location>
</feature>
<dbReference type="GeneID" id="74308509"/>
<dbReference type="Pfam" id="PF10125">
    <property type="entry name" value="NADHdeh_related"/>
    <property type="match status" value="1"/>
</dbReference>
<name>A0A9E7PNU3_9EURY</name>
<dbReference type="Proteomes" id="UP001060368">
    <property type="component" value="Chromosome"/>
</dbReference>
<evidence type="ECO:0000313" key="3">
    <source>
        <dbReference type="Proteomes" id="UP001060368"/>
    </source>
</evidence>
<evidence type="ECO:0000313" key="2">
    <source>
        <dbReference type="EMBL" id="UUX92136.1"/>
    </source>
</evidence>
<feature type="transmembrane region" description="Helical" evidence="1">
    <location>
        <begin position="98"/>
        <end position="116"/>
    </location>
</feature>
<feature type="transmembrane region" description="Helical" evidence="1">
    <location>
        <begin position="26"/>
        <end position="46"/>
    </location>
</feature>
<dbReference type="KEGG" id="mend:L6E24_12365"/>
<proteinExistence type="predicted"/>
<sequence>MFDLQSGAVGGEELFYLPFGDIVNYFTPYTAVLFILALIFTLFCIFSRPEKQLDVVFGDDAVYAKEVGPAELKFRRFMAVACGVATMGAVLSGDIFNYTLFVSMIGICIIGIVAAVKNRHVLNAAFNYGIVAMVATVPLFGSAAITLASAGTLSIWELSGAMVSMPLIAKVMLLVGVTGEGIAPFYAAKAELFRAPGAPYVIMIHVSSLLIFLRVVEILLTV</sequence>
<reference evidence="2" key="1">
    <citation type="submission" date="2022-04" db="EMBL/GenBank/DDBJ databases">
        <title>Complete genome of Methanoplanus endosymbiosus DSM 3599.</title>
        <authorList>
            <person name="Chen S.-C."/>
            <person name="You Y.-T."/>
            <person name="Zhou Y.-Z."/>
            <person name="Lai M.-C."/>
        </authorList>
    </citation>
    <scope>NUCLEOTIDE SEQUENCE</scope>
    <source>
        <strain evidence="2">DSM 3599</strain>
    </source>
</reference>
<feature type="transmembrane region" description="Helical" evidence="1">
    <location>
        <begin position="167"/>
        <end position="188"/>
    </location>
</feature>
<dbReference type="RefSeq" id="WP_257742287.1">
    <property type="nucleotide sequence ID" value="NZ_CP096115.1"/>
</dbReference>
<feature type="transmembrane region" description="Helical" evidence="1">
    <location>
        <begin position="200"/>
        <end position="220"/>
    </location>
</feature>
<keyword evidence="1" id="KW-0472">Membrane</keyword>
<accession>A0A9E7PNU3</accession>